<dbReference type="EMBL" id="LFMI01000415">
    <property type="protein sequence ID" value="OTA03506.1"/>
    <property type="molecule type" value="Genomic_DNA"/>
</dbReference>
<reference evidence="1 2" key="1">
    <citation type="journal article" date="2015" name="Genome Announc.">
        <title>Genome sequence and annotation of Trichoderma parareesei, the ancestor of the cellulase producer Trichoderma reesei.</title>
        <authorList>
            <person name="Yang D."/>
            <person name="Pomraning K."/>
            <person name="Kopchinskiy A."/>
            <person name="Karimi Aghcheh R."/>
            <person name="Atanasova L."/>
            <person name="Chenthamara K."/>
            <person name="Baker S.E."/>
            <person name="Zhang R."/>
            <person name="Shen Q."/>
            <person name="Freitag M."/>
            <person name="Kubicek C.P."/>
            <person name="Druzhinina I.S."/>
        </authorList>
    </citation>
    <scope>NUCLEOTIDE SEQUENCE [LARGE SCALE GENOMIC DNA]</scope>
    <source>
        <strain evidence="1 2">CBS 125925</strain>
    </source>
</reference>
<keyword evidence="2" id="KW-1185">Reference proteome</keyword>
<accession>A0A2H2ZN09</accession>
<evidence type="ECO:0008006" key="3">
    <source>
        <dbReference type="Google" id="ProtNLM"/>
    </source>
</evidence>
<protein>
    <recommendedName>
        <fullName evidence="3">F-box domain-containing protein</fullName>
    </recommendedName>
</protein>
<sequence length="367" mass="41751">MRDIAQPVLYHNVRVVELWLFLRTIMARPDLAAQVQCFHQYDPFMYFSPEDMDETASSQALEVQKHDWVCQFEGTEALGGDADIEKWLLDSTLALLPSAKQLIIDISLNEGYAWGASAKFLPVKHLVLDHVTELGDGHLSDFLSTMPRLEKLSIAVKGNMPERLPLAEVRCLEILGEELSEAALSAIVGSCPKLERFAYHMGMGQEAITWKPVQRTLHRCRKTLRHVEITFKPYYFGENRHLEYGLGSFRDFDQLESLFINAKGFHTNPLNDRVPMFPASMSQLVDFLPESVRHIRFYGLQRNWGGIGMLTQAVSEGHFPRLKLLQFRRDRWTLRESYSILTAAGVTCEISTDAAVDILPQAITVPQ</sequence>
<comment type="caution">
    <text evidence="1">The sequence shown here is derived from an EMBL/GenBank/DDBJ whole genome shotgun (WGS) entry which is preliminary data.</text>
</comment>
<organism evidence="1 2">
    <name type="scientific">Trichoderma parareesei</name>
    <name type="common">Filamentous fungus</name>
    <dbReference type="NCBI Taxonomy" id="858221"/>
    <lineage>
        <taxon>Eukaryota</taxon>
        <taxon>Fungi</taxon>
        <taxon>Dikarya</taxon>
        <taxon>Ascomycota</taxon>
        <taxon>Pezizomycotina</taxon>
        <taxon>Sordariomycetes</taxon>
        <taxon>Hypocreomycetidae</taxon>
        <taxon>Hypocreales</taxon>
        <taxon>Hypocreaceae</taxon>
        <taxon>Trichoderma</taxon>
    </lineage>
</organism>
<gene>
    <name evidence="1" type="ORF">A9Z42_0040000</name>
</gene>
<dbReference type="InterPro" id="IPR032675">
    <property type="entry name" value="LRR_dom_sf"/>
</dbReference>
<dbReference type="OrthoDB" id="4757858at2759"/>
<dbReference type="Gene3D" id="3.80.10.10">
    <property type="entry name" value="Ribonuclease Inhibitor"/>
    <property type="match status" value="1"/>
</dbReference>
<dbReference type="AlphaFoldDB" id="A0A2H2ZN09"/>
<dbReference type="Proteomes" id="UP000219286">
    <property type="component" value="Unassembled WGS sequence"/>
</dbReference>
<proteinExistence type="predicted"/>
<evidence type="ECO:0000313" key="2">
    <source>
        <dbReference type="Proteomes" id="UP000219286"/>
    </source>
</evidence>
<name>A0A2H2ZN09_TRIPA</name>
<evidence type="ECO:0000313" key="1">
    <source>
        <dbReference type="EMBL" id="OTA03506.1"/>
    </source>
</evidence>